<feature type="compositionally biased region" description="Basic and acidic residues" evidence="1">
    <location>
        <begin position="49"/>
        <end position="60"/>
    </location>
</feature>
<feature type="region of interest" description="Disordered" evidence="1">
    <location>
        <begin position="1"/>
        <end position="107"/>
    </location>
</feature>
<sequence length="107" mass="11606">MSDEKKDKPETTEDLKDFLNNDPEDLPEAQVDDIPTAPGGADADVNESDVGRGEADDLVTRDQPLSAQTDEDQVPDEIQKPGADADKHDDTAEDEEPQEDEGTEAPD</sequence>
<organism evidence="2 3">
    <name type="scientific">Nocardioides marmoribigeumensis</name>
    <dbReference type="NCBI Taxonomy" id="433649"/>
    <lineage>
        <taxon>Bacteria</taxon>
        <taxon>Bacillati</taxon>
        <taxon>Actinomycetota</taxon>
        <taxon>Actinomycetes</taxon>
        <taxon>Propionibacteriales</taxon>
        <taxon>Nocardioidaceae</taxon>
        <taxon>Nocardioides</taxon>
    </lineage>
</organism>
<proteinExistence type="predicted"/>
<feature type="compositionally biased region" description="Basic and acidic residues" evidence="1">
    <location>
        <begin position="77"/>
        <end position="90"/>
    </location>
</feature>
<gene>
    <name evidence="2" type="ORF">J2S63_000045</name>
</gene>
<comment type="caution">
    <text evidence="2">The sequence shown here is derived from an EMBL/GenBank/DDBJ whole genome shotgun (WGS) entry which is preliminary data.</text>
</comment>
<evidence type="ECO:0000313" key="2">
    <source>
        <dbReference type="EMBL" id="MDR7360492.1"/>
    </source>
</evidence>
<protein>
    <recommendedName>
        <fullName evidence="4">Autophagy-related protein 2</fullName>
    </recommendedName>
</protein>
<feature type="compositionally biased region" description="Acidic residues" evidence="1">
    <location>
        <begin position="22"/>
        <end position="31"/>
    </location>
</feature>
<feature type="compositionally biased region" description="Basic and acidic residues" evidence="1">
    <location>
        <begin position="1"/>
        <end position="19"/>
    </location>
</feature>
<evidence type="ECO:0008006" key="4">
    <source>
        <dbReference type="Google" id="ProtNLM"/>
    </source>
</evidence>
<keyword evidence="3" id="KW-1185">Reference proteome</keyword>
<dbReference type="RefSeq" id="WP_310297020.1">
    <property type="nucleotide sequence ID" value="NZ_BAAAPS010000006.1"/>
</dbReference>
<dbReference type="EMBL" id="JAVDYG010000001">
    <property type="protein sequence ID" value="MDR7360492.1"/>
    <property type="molecule type" value="Genomic_DNA"/>
</dbReference>
<reference evidence="2 3" key="1">
    <citation type="submission" date="2023-07" db="EMBL/GenBank/DDBJ databases">
        <title>Sequencing the genomes of 1000 actinobacteria strains.</title>
        <authorList>
            <person name="Klenk H.-P."/>
        </authorList>
    </citation>
    <scope>NUCLEOTIDE SEQUENCE [LARGE SCALE GENOMIC DNA]</scope>
    <source>
        <strain evidence="2 3">DSM 19426</strain>
    </source>
</reference>
<name>A0ABU2BPE1_9ACTN</name>
<accession>A0ABU2BPE1</accession>
<evidence type="ECO:0000313" key="3">
    <source>
        <dbReference type="Proteomes" id="UP001183648"/>
    </source>
</evidence>
<evidence type="ECO:0000256" key="1">
    <source>
        <dbReference type="SAM" id="MobiDB-lite"/>
    </source>
</evidence>
<feature type="compositionally biased region" description="Acidic residues" evidence="1">
    <location>
        <begin position="91"/>
        <end position="107"/>
    </location>
</feature>
<dbReference type="Proteomes" id="UP001183648">
    <property type="component" value="Unassembled WGS sequence"/>
</dbReference>